<dbReference type="PANTHER" id="PTHR11017">
    <property type="entry name" value="LEUCINE-RICH REPEAT-CONTAINING PROTEIN"/>
    <property type="match status" value="1"/>
</dbReference>
<feature type="region of interest" description="Disordered" evidence="5">
    <location>
        <begin position="362"/>
        <end position="408"/>
    </location>
</feature>
<dbReference type="Pfam" id="PF12315">
    <property type="entry name" value="DA1-like"/>
    <property type="match status" value="2"/>
</dbReference>
<dbReference type="GO" id="GO:0046872">
    <property type="term" value="F:metal ion binding"/>
    <property type="evidence" value="ECO:0007669"/>
    <property type="project" value="UniProtKB-KW"/>
</dbReference>
<dbReference type="GO" id="GO:0043531">
    <property type="term" value="F:ADP binding"/>
    <property type="evidence" value="ECO:0007669"/>
    <property type="project" value="InterPro"/>
</dbReference>
<dbReference type="InterPro" id="IPR035897">
    <property type="entry name" value="Toll_tir_struct_dom_sf"/>
</dbReference>
<feature type="domain" description="LIM zinc-binding" evidence="6">
    <location>
        <begin position="429"/>
        <end position="492"/>
    </location>
</feature>
<dbReference type="PROSITE" id="PS50104">
    <property type="entry name" value="TIR"/>
    <property type="match status" value="1"/>
</dbReference>
<dbReference type="SUPFAM" id="SSF52200">
    <property type="entry name" value="Toll/Interleukin receptor TIR domain"/>
    <property type="match status" value="1"/>
</dbReference>
<dbReference type="InterPro" id="IPR022087">
    <property type="entry name" value="DA1-like_dom"/>
</dbReference>
<dbReference type="FunFam" id="3.40.50.10140:FF:000007">
    <property type="entry name" value="Disease resistance protein (TIR-NBS-LRR class)"/>
    <property type="match status" value="1"/>
</dbReference>
<dbReference type="EMBL" id="JAJFAZ020000006">
    <property type="protein sequence ID" value="KAI5322430.1"/>
    <property type="molecule type" value="Genomic_DNA"/>
</dbReference>
<dbReference type="SMART" id="SM00132">
    <property type="entry name" value="LIM"/>
    <property type="match status" value="1"/>
</dbReference>
<protein>
    <submittedName>
        <fullName evidence="8">Uncharacterized protein</fullName>
    </submittedName>
</protein>
<dbReference type="Gene3D" id="3.40.50.10140">
    <property type="entry name" value="Toll/interleukin-1 receptor homology (TIR) domain"/>
    <property type="match status" value="1"/>
</dbReference>
<keyword evidence="1 4" id="KW-0479">Metal-binding</keyword>
<dbReference type="Pfam" id="PF00931">
    <property type="entry name" value="NB-ARC"/>
    <property type="match status" value="1"/>
</dbReference>
<evidence type="ECO:0000256" key="5">
    <source>
        <dbReference type="SAM" id="MobiDB-lite"/>
    </source>
</evidence>
<proteinExistence type="predicted"/>
<evidence type="ECO:0000256" key="3">
    <source>
        <dbReference type="ARBA" id="ARBA00023027"/>
    </source>
</evidence>
<evidence type="ECO:0000256" key="2">
    <source>
        <dbReference type="ARBA" id="ARBA00022833"/>
    </source>
</evidence>
<dbReference type="CDD" id="cd09396">
    <property type="entry name" value="LIM_DA1"/>
    <property type="match status" value="1"/>
</dbReference>
<dbReference type="InterPro" id="IPR000157">
    <property type="entry name" value="TIR_dom"/>
</dbReference>
<keyword evidence="4" id="KW-0440">LIM domain</keyword>
<dbReference type="Gene3D" id="2.10.110.10">
    <property type="entry name" value="Cysteine Rich Protein"/>
    <property type="match status" value="1"/>
</dbReference>
<feature type="domain" description="TIR" evidence="7">
    <location>
        <begin position="18"/>
        <end position="182"/>
    </location>
</feature>
<accession>A0AAD4VCB6</accession>
<dbReference type="Pfam" id="PF01582">
    <property type="entry name" value="TIR"/>
    <property type="match status" value="1"/>
</dbReference>
<dbReference type="SMART" id="SM00255">
    <property type="entry name" value="TIR"/>
    <property type="match status" value="1"/>
</dbReference>
<dbReference type="SUPFAM" id="SSF52540">
    <property type="entry name" value="P-loop containing nucleoside triphosphate hydrolases"/>
    <property type="match status" value="1"/>
</dbReference>
<keyword evidence="2 4" id="KW-0862">Zinc</keyword>
<keyword evidence="9" id="KW-1185">Reference proteome</keyword>
<dbReference type="GO" id="GO:0007165">
    <property type="term" value="P:signal transduction"/>
    <property type="evidence" value="ECO:0007669"/>
    <property type="project" value="InterPro"/>
</dbReference>
<dbReference type="InterPro" id="IPR002182">
    <property type="entry name" value="NB-ARC"/>
</dbReference>
<evidence type="ECO:0000256" key="1">
    <source>
        <dbReference type="ARBA" id="ARBA00022723"/>
    </source>
</evidence>
<dbReference type="PROSITE" id="PS00478">
    <property type="entry name" value="LIM_DOMAIN_1"/>
    <property type="match status" value="1"/>
</dbReference>
<dbReference type="PROSITE" id="PS50023">
    <property type="entry name" value="LIM_DOMAIN_2"/>
    <property type="match status" value="1"/>
</dbReference>
<dbReference type="Proteomes" id="UP001054821">
    <property type="component" value="Chromosome 6"/>
</dbReference>
<sequence length="725" mass="83265">MAISTQRASTSAPSASPWKYHVFLSFRGIDTRRRFTSHLCHRLWFRSITTFRDDNELVRGTAISPNLLRAIEESRIAIVILSPNYASSSWCLDEVSKIVECKDVDTILPIFYDVDPTDVRKQEGTFAEAFNKHKKNFKKDKAKVQRWRAALTKVSNISGWISKDRDESELINEIVEEVCNKVHPTIFTLPGSSTKLVGIDFRLKKIELLLDREAKDVRFIGIWGDGGTGKTTIASLVYDRISHHFDVSYFLPNVREVYAAHGLIHLQKRLLSPILKERVNEVWDVHSGATMTKYCLCNKKVLLVIDDADQLNQLEVLAGKKDWFGLGSRIIITTRQEHLLIEHDIEERYELLGLQDSEDFLPHKRDEPEGDLNLQLPKKLPNSIEDRKDESQRKYDEPTKVQSKNDEQVGKVPNAVEDCVNMDSPPKVKVCVGCKQNIKDRKYYRNGKGTHQWHPHCFRCHACNLPITEFLMHENHPYHRLCHRERHLRCGVCENLIPLNSDGTVVYSLHPISLQRSCPKHEDDGTPRCCGCARIKPRNTIYYLLNDGRHQCLECRDTAITEADQCEALFLEIQKVFDLKFQEKKFLIHFVEKTEFLKVSEHILLSGKPPEVTAIKILSGLPRLRTGLTMVRTTMGAWLEVKCYRIGNMSPQVKIDMSQVLAHMWLEFVMNSGSAFEKKLGNFYQRRIESDSGEGFRLGRKAVLKHGLRQTLDHIAMTGSLPLVD</sequence>
<dbReference type="PRINTS" id="PR00364">
    <property type="entry name" value="DISEASERSIST"/>
</dbReference>
<dbReference type="PANTHER" id="PTHR11017:SF570">
    <property type="entry name" value="DISEASE RESISTANCE PROTEIN (TIR-NBS CLASS)-RELATED"/>
    <property type="match status" value="1"/>
</dbReference>
<dbReference type="Gene3D" id="3.40.50.300">
    <property type="entry name" value="P-loop containing nucleotide triphosphate hydrolases"/>
    <property type="match status" value="1"/>
</dbReference>
<dbReference type="GO" id="GO:0006952">
    <property type="term" value="P:defense response"/>
    <property type="evidence" value="ECO:0007669"/>
    <property type="project" value="InterPro"/>
</dbReference>
<evidence type="ECO:0000259" key="7">
    <source>
        <dbReference type="PROSITE" id="PS50104"/>
    </source>
</evidence>
<gene>
    <name evidence="8" type="ORF">L3X38_031502</name>
</gene>
<dbReference type="InterPro" id="IPR027417">
    <property type="entry name" value="P-loop_NTPase"/>
</dbReference>
<comment type="caution">
    <text evidence="8">The sequence shown here is derived from an EMBL/GenBank/DDBJ whole genome shotgun (WGS) entry which is preliminary data.</text>
</comment>
<dbReference type="InterPro" id="IPR001781">
    <property type="entry name" value="Znf_LIM"/>
</dbReference>
<reference evidence="8 9" key="1">
    <citation type="journal article" date="2022" name="G3 (Bethesda)">
        <title>Whole-genome sequence and methylome profiling of the almond [Prunus dulcis (Mill.) D.A. Webb] cultivar 'Nonpareil'.</title>
        <authorList>
            <person name="D'Amico-Willman K.M."/>
            <person name="Ouma W.Z."/>
            <person name="Meulia T."/>
            <person name="Sideli G.M."/>
            <person name="Gradziel T.M."/>
            <person name="Fresnedo-Ramirez J."/>
        </authorList>
    </citation>
    <scope>NUCLEOTIDE SEQUENCE [LARGE SCALE GENOMIC DNA]</scope>
    <source>
        <strain evidence="8">Clone GOH B32 T37-40</strain>
    </source>
</reference>
<dbReference type="InterPro" id="IPR044974">
    <property type="entry name" value="Disease_R_plants"/>
</dbReference>
<evidence type="ECO:0000259" key="6">
    <source>
        <dbReference type="PROSITE" id="PS50023"/>
    </source>
</evidence>
<dbReference type="Pfam" id="PF00412">
    <property type="entry name" value="LIM"/>
    <property type="match status" value="1"/>
</dbReference>
<organism evidence="8 9">
    <name type="scientific">Prunus dulcis</name>
    <name type="common">Almond</name>
    <name type="synonym">Amygdalus dulcis</name>
    <dbReference type="NCBI Taxonomy" id="3755"/>
    <lineage>
        <taxon>Eukaryota</taxon>
        <taxon>Viridiplantae</taxon>
        <taxon>Streptophyta</taxon>
        <taxon>Embryophyta</taxon>
        <taxon>Tracheophyta</taxon>
        <taxon>Spermatophyta</taxon>
        <taxon>Magnoliopsida</taxon>
        <taxon>eudicotyledons</taxon>
        <taxon>Gunneridae</taxon>
        <taxon>Pentapetalae</taxon>
        <taxon>rosids</taxon>
        <taxon>fabids</taxon>
        <taxon>Rosales</taxon>
        <taxon>Rosaceae</taxon>
        <taxon>Amygdaloideae</taxon>
        <taxon>Amygdaleae</taxon>
        <taxon>Prunus</taxon>
    </lineage>
</organism>
<evidence type="ECO:0000313" key="8">
    <source>
        <dbReference type="EMBL" id="KAI5322430.1"/>
    </source>
</evidence>
<evidence type="ECO:0000256" key="4">
    <source>
        <dbReference type="PROSITE-ProRule" id="PRU00125"/>
    </source>
</evidence>
<keyword evidence="3" id="KW-0520">NAD</keyword>
<name>A0AAD4VCB6_PRUDU</name>
<feature type="compositionally biased region" description="Basic and acidic residues" evidence="5">
    <location>
        <begin position="384"/>
        <end position="408"/>
    </location>
</feature>
<evidence type="ECO:0000313" key="9">
    <source>
        <dbReference type="Proteomes" id="UP001054821"/>
    </source>
</evidence>
<dbReference type="AlphaFoldDB" id="A0AAD4VCB6"/>